<gene>
    <name evidence="8" type="ordered locus">cu1230</name>
</gene>
<dbReference type="AlphaFoldDB" id="B1VHE9"/>
<organism evidence="8 9">
    <name type="scientific">Corynebacterium urealyticum (strain ATCC 43042 / DSM 7109)</name>
    <dbReference type="NCBI Taxonomy" id="504474"/>
    <lineage>
        <taxon>Bacteria</taxon>
        <taxon>Bacillati</taxon>
        <taxon>Actinomycetota</taxon>
        <taxon>Actinomycetes</taxon>
        <taxon>Mycobacteriales</taxon>
        <taxon>Corynebacteriaceae</taxon>
        <taxon>Corynebacterium</taxon>
    </lineage>
</organism>
<comment type="similarity">
    <text evidence="1">Belongs to the peptidase C40 family.</text>
</comment>
<keyword evidence="5" id="KW-0175">Coiled coil</keyword>
<dbReference type="InterPro" id="IPR038765">
    <property type="entry name" value="Papain-like_cys_pep_sf"/>
</dbReference>
<dbReference type="GO" id="GO:0006508">
    <property type="term" value="P:proteolysis"/>
    <property type="evidence" value="ECO:0007669"/>
    <property type="project" value="UniProtKB-KW"/>
</dbReference>
<feature type="compositionally biased region" description="Low complexity" evidence="6">
    <location>
        <begin position="1"/>
        <end position="13"/>
    </location>
</feature>
<evidence type="ECO:0000256" key="1">
    <source>
        <dbReference type="ARBA" id="ARBA00007074"/>
    </source>
</evidence>
<evidence type="ECO:0000313" key="8">
    <source>
        <dbReference type="EMBL" id="CAQ05190.1"/>
    </source>
</evidence>
<feature type="coiled-coil region" evidence="5">
    <location>
        <begin position="123"/>
        <end position="157"/>
    </location>
</feature>
<proteinExistence type="inferred from homology"/>
<dbReference type="HOGENOM" id="CLU_034085_1_1_11"/>
<name>B1VHE9_CORU7</name>
<dbReference type="STRING" id="504474.cu1230"/>
<dbReference type="Proteomes" id="UP000001727">
    <property type="component" value="Chromosome"/>
</dbReference>
<keyword evidence="4" id="KW-0788">Thiol protease</keyword>
<feature type="compositionally biased region" description="Polar residues" evidence="6">
    <location>
        <begin position="63"/>
        <end position="72"/>
    </location>
</feature>
<dbReference type="GO" id="GO:0008234">
    <property type="term" value="F:cysteine-type peptidase activity"/>
    <property type="evidence" value="ECO:0007669"/>
    <property type="project" value="UniProtKB-KW"/>
</dbReference>
<dbReference type="InterPro" id="IPR051794">
    <property type="entry name" value="PG_Endopeptidase_C40"/>
</dbReference>
<accession>B1VHE9</accession>
<feature type="region of interest" description="Disordered" evidence="6">
    <location>
        <begin position="1"/>
        <end position="20"/>
    </location>
</feature>
<dbReference type="Gene3D" id="6.10.250.3150">
    <property type="match status" value="1"/>
</dbReference>
<feature type="domain" description="NlpC/P60" evidence="7">
    <location>
        <begin position="305"/>
        <end position="419"/>
    </location>
</feature>
<evidence type="ECO:0000313" key="9">
    <source>
        <dbReference type="Proteomes" id="UP000001727"/>
    </source>
</evidence>
<dbReference type="Gene3D" id="3.90.1720.10">
    <property type="entry name" value="endopeptidase domain like (from Nostoc punctiforme)"/>
    <property type="match status" value="1"/>
</dbReference>
<dbReference type="Pfam" id="PF00877">
    <property type="entry name" value="NLPC_P60"/>
    <property type="match status" value="1"/>
</dbReference>
<dbReference type="SUPFAM" id="SSF54001">
    <property type="entry name" value="Cysteine proteinases"/>
    <property type="match status" value="1"/>
</dbReference>
<feature type="region of interest" description="Disordered" evidence="6">
    <location>
        <begin position="59"/>
        <end position="80"/>
    </location>
</feature>
<evidence type="ECO:0000256" key="6">
    <source>
        <dbReference type="SAM" id="MobiDB-lite"/>
    </source>
</evidence>
<sequence length="419" mass="44444">MAVTSLSTALTSSPHCGSSKQRFGKILSKQKFTLGTSVCAAVLTAATLLPTAPIAQADPAASTRDNGVNQAGTKKDKKKLSEFDATQADVDRLLKSPAPQDVDGLIKRLEKISRTAAVTSDLVESTKGRIAKQHEALDKANREVHAAKAQLDKTQKKVDASRASVSEMSRSAYRGASVDPVSAIAGASGPAAAMDRSAYLTALTRDAQSRMDAVTQDQKDAHAARSKALRTKAQADHRLNELRYQEKKLNERSADLDRLKAEVKTIVDGFSPEDRRRWVDRNGPIDVDVDEFLGKLKKSAGGAAKGNYAGAVAAAMSKLGSPYSWGAAGPDAFDCSGLMVWAYQQIGKSIPRTSQAQLSGGQSVSTSDLQPGDIVAYYPGATHVGMYIGDGQLVHASDYGIPVQVVPVDSMPIVGAVRY</sequence>
<keyword evidence="2" id="KW-0645">Protease</keyword>
<keyword evidence="3" id="KW-0378">Hydrolase</keyword>
<dbReference type="PANTHER" id="PTHR47359">
    <property type="entry name" value="PEPTIDOGLYCAN DL-ENDOPEPTIDASE CWLO"/>
    <property type="match status" value="1"/>
</dbReference>
<evidence type="ECO:0000256" key="5">
    <source>
        <dbReference type="SAM" id="Coils"/>
    </source>
</evidence>
<dbReference type="PANTHER" id="PTHR47359:SF3">
    <property type="entry name" value="NLP_P60 DOMAIN-CONTAINING PROTEIN-RELATED"/>
    <property type="match status" value="1"/>
</dbReference>
<protein>
    <submittedName>
        <fullName evidence="8">Putative secreted protein</fullName>
    </submittedName>
</protein>
<evidence type="ECO:0000256" key="2">
    <source>
        <dbReference type="ARBA" id="ARBA00022670"/>
    </source>
</evidence>
<dbReference type="InterPro" id="IPR000064">
    <property type="entry name" value="NLP_P60_dom"/>
</dbReference>
<evidence type="ECO:0000256" key="3">
    <source>
        <dbReference type="ARBA" id="ARBA00022801"/>
    </source>
</evidence>
<evidence type="ECO:0000256" key="4">
    <source>
        <dbReference type="ARBA" id="ARBA00022807"/>
    </source>
</evidence>
<evidence type="ECO:0000259" key="7">
    <source>
        <dbReference type="PROSITE" id="PS51935"/>
    </source>
</evidence>
<feature type="coiled-coil region" evidence="5">
    <location>
        <begin position="232"/>
        <end position="262"/>
    </location>
</feature>
<dbReference type="PROSITE" id="PS51935">
    <property type="entry name" value="NLPC_P60"/>
    <property type="match status" value="1"/>
</dbReference>
<dbReference type="KEGG" id="cur:cu1230"/>
<dbReference type="eggNOG" id="COG0791">
    <property type="taxonomic scope" value="Bacteria"/>
</dbReference>
<reference evidence="8 9" key="1">
    <citation type="journal article" date="2008" name="J. Biotechnol.">
        <title>The lifestyle of Corynebacterium urealyticum derived from its complete genome sequence established by pyrosequencing.</title>
        <authorList>
            <person name="Tauch A."/>
            <person name="Trost E."/>
            <person name="Tilker A."/>
            <person name="Ludewig U."/>
            <person name="Schneiker S."/>
            <person name="Goesmann A."/>
            <person name="Arnold W."/>
            <person name="Bekel T."/>
            <person name="Brinkrolf K."/>
            <person name="Brune I."/>
            <person name="Goetker S."/>
            <person name="Kalinowski J."/>
            <person name="Kamp P.-B."/>
            <person name="Lobo F.P."/>
            <person name="Viehoever P."/>
            <person name="Weisshaar B."/>
            <person name="Soriano F."/>
            <person name="Droege M."/>
            <person name="Puehler A."/>
        </authorList>
    </citation>
    <scope>NUCLEOTIDE SEQUENCE [LARGE SCALE GENOMIC DNA]</scope>
    <source>
        <strain evidence="9">ATCC 43042 / DSM 7109</strain>
    </source>
</reference>
<dbReference type="EMBL" id="AM942444">
    <property type="protein sequence ID" value="CAQ05190.1"/>
    <property type="molecule type" value="Genomic_DNA"/>
</dbReference>
<keyword evidence="9" id="KW-1185">Reference proteome</keyword>